<dbReference type="Proteomes" id="UP000064249">
    <property type="component" value="Unassembled WGS sequence"/>
</dbReference>
<evidence type="ECO:0000259" key="12">
    <source>
        <dbReference type="Pfam" id="PF04101"/>
    </source>
</evidence>
<dbReference type="EMBL" id="LGFU01000003">
    <property type="protein sequence ID" value="KUK46927.1"/>
    <property type="molecule type" value="Genomic_DNA"/>
</dbReference>
<keyword evidence="1 10" id="KW-1003">Cell membrane</keyword>
<dbReference type="SUPFAM" id="SSF53756">
    <property type="entry name" value="UDP-Glycosyltransferase/glycogen phosphorylase"/>
    <property type="match status" value="1"/>
</dbReference>
<feature type="binding site" evidence="10">
    <location>
        <position position="192"/>
    </location>
    <ligand>
        <name>UDP-N-acetyl-alpha-D-glucosamine</name>
        <dbReference type="ChEBI" id="CHEBI:57705"/>
    </ligand>
</feature>
<feature type="binding site" evidence="10">
    <location>
        <position position="294"/>
    </location>
    <ligand>
        <name>UDP-N-acetyl-alpha-D-glucosamine</name>
        <dbReference type="ChEBI" id="CHEBI:57705"/>
    </ligand>
</feature>
<evidence type="ECO:0000313" key="13">
    <source>
        <dbReference type="EMBL" id="KUK46927.1"/>
    </source>
</evidence>
<dbReference type="Gene3D" id="3.40.50.2000">
    <property type="entry name" value="Glycogen Phosphorylase B"/>
    <property type="match status" value="2"/>
</dbReference>
<keyword evidence="7 10" id="KW-0472">Membrane</keyword>
<name>A0A101FYM8_9CHLR</name>
<dbReference type="Pfam" id="PF04101">
    <property type="entry name" value="Glyco_tran_28_C"/>
    <property type="match status" value="1"/>
</dbReference>
<reference evidence="13 14" key="1">
    <citation type="journal article" date="2015" name="MBio">
        <title>Genome-Resolved Metagenomic Analysis Reveals Roles for Candidate Phyla and Other Microbial Community Members in Biogeochemical Transformations in Oil Reservoirs.</title>
        <authorList>
            <person name="Hu P."/>
            <person name="Tom L."/>
            <person name="Singh A."/>
            <person name="Thomas B.C."/>
            <person name="Baker B.J."/>
            <person name="Piceno Y.M."/>
            <person name="Andersen G.L."/>
            <person name="Banfield J.F."/>
        </authorList>
    </citation>
    <scope>NUCLEOTIDE SEQUENCE [LARGE SCALE GENOMIC DNA]</scope>
    <source>
        <strain evidence="13">46_16</strain>
    </source>
</reference>
<comment type="caution">
    <text evidence="13">The sequence shown here is derived from an EMBL/GenBank/DDBJ whole genome shotgun (WGS) entry which is preliminary data.</text>
</comment>
<dbReference type="PANTHER" id="PTHR21015:SF22">
    <property type="entry name" value="GLYCOSYLTRANSFERASE"/>
    <property type="match status" value="1"/>
</dbReference>
<keyword evidence="6 10" id="KW-0573">Peptidoglycan synthesis</keyword>
<keyword evidence="3 10" id="KW-0328">Glycosyltransferase</keyword>
<dbReference type="PANTHER" id="PTHR21015">
    <property type="entry name" value="UDP-N-ACETYLGLUCOSAMINE--N-ACETYLMURAMYL-(PENTAPEPTIDE) PYROPHOSPHORYL-UNDECAPRENOL N-ACETYLGLUCOSAMINE TRANSFERASE 1"/>
    <property type="match status" value="1"/>
</dbReference>
<feature type="binding site" evidence="10">
    <location>
        <position position="162"/>
    </location>
    <ligand>
        <name>UDP-N-acetyl-alpha-D-glucosamine</name>
        <dbReference type="ChEBI" id="CHEBI:57705"/>
    </ligand>
</feature>
<comment type="pathway">
    <text evidence="10">Cell wall biogenesis; peptidoglycan biosynthesis.</text>
</comment>
<evidence type="ECO:0000256" key="8">
    <source>
        <dbReference type="ARBA" id="ARBA00023306"/>
    </source>
</evidence>
<organism evidence="13 14">
    <name type="scientific">Anaerolinea thermophila</name>
    <dbReference type="NCBI Taxonomy" id="167964"/>
    <lineage>
        <taxon>Bacteria</taxon>
        <taxon>Bacillati</taxon>
        <taxon>Chloroflexota</taxon>
        <taxon>Anaerolineae</taxon>
        <taxon>Anaerolineales</taxon>
        <taxon>Anaerolineaceae</taxon>
        <taxon>Anaerolinea</taxon>
    </lineage>
</organism>
<evidence type="ECO:0000256" key="9">
    <source>
        <dbReference type="ARBA" id="ARBA00023316"/>
    </source>
</evidence>
<dbReference type="GO" id="GO:0009252">
    <property type="term" value="P:peptidoglycan biosynthetic process"/>
    <property type="evidence" value="ECO:0007669"/>
    <property type="project" value="UniProtKB-UniRule"/>
</dbReference>
<dbReference type="EC" id="2.4.1.227" evidence="10"/>
<comment type="catalytic activity">
    <reaction evidence="10">
        <text>di-trans,octa-cis-undecaprenyl diphospho-N-acetyl-alpha-D-muramoyl-L-alanyl-D-glutamyl-meso-2,6-diaminopimeloyl-D-alanyl-D-alanine + UDP-N-acetyl-alpha-D-glucosamine = di-trans,octa-cis-undecaprenyl diphospho-[N-acetyl-alpha-D-glucosaminyl-(1-&gt;4)]-N-acetyl-alpha-D-muramoyl-L-alanyl-D-glutamyl-meso-2,6-diaminopimeloyl-D-alanyl-D-alanine + UDP + H(+)</text>
        <dbReference type="Rhea" id="RHEA:31227"/>
        <dbReference type="ChEBI" id="CHEBI:15378"/>
        <dbReference type="ChEBI" id="CHEBI:57705"/>
        <dbReference type="ChEBI" id="CHEBI:58223"/>
        <dbReference type="ChEBI" id="CHEBI:61387"/>
        <dbReference type="ChEBI" id="CHEBI:61388"/>
        <dbReference type="EC" id="2.4.1.227"/>
    </reaction>
</comment>
<accession>A0A101FYM8</accession>
<dbReference type="Pfam" id="PF03033">
    <property type="entry name" value="Glyco_transf_28"/>
    <property type="match status" value="1"/>
</dbReference>
<evidence type="ECO:0000313" key="14">
    <source>
        <dbReference type="Proteomes" id="UP000064249"/>
    </source>
</evidence>
<sequence length="372" mass="40964">MKLLICAGMTGGGVYPALAVLQTLNARIDDVLWVGSEGGMENDLIPRLSIPFKAIPAAGIHGVSLRKLPGNVRKLTMGYKQARTIIQSFQPDVFFSTGGYLSVPVARAARNIPSVIFIPDIEPGLALKTLVRNADEVLVSVEETRGYLNKKKNVTVCGYPLRKEITQWDRISGRKQFKLNEDLPVVLVFGGSKGALSINRALYPLLPELLQKCQIVHISGSDNWEETQQMVRSLPSNQQKVRYHAFPYLHETMGAALAAADLVVCRAGASTLGELPFFNLPAILIPYPYAWRYQKTNADHLARNGGAIIIKDENMAKELKPAIMDLLENPQRLLEMEDAMKNLATPKAAEKIADIILESSTHSKQKGATQHD</sequence>
<dbReference type="GO" id="GO:0051991">
    <property type="term" value="F:UDP-N-acetyl-D-glucosamine:N-acetylmuramoyl-L-alanyl-D-glutamyl-meso-2,6-diaminopimelyl-D-alanyl-D-alanine-diphosphoundecaprenol 4-beta-N-acetylglucosaminlytransferase activity"/>
    <property type="evidence" value="ECO:0007669"/>
    <property type="project" value="RHEA"/>
</dbReference>
<feature type="domain" description="Glycosyltransferase family 28 N-terminal" evidence="11">
    <location>
        <begin position="5"/>
        <end position="138"/>
    </location>
</feature>
<dbReference type="NCBIfam" id="TIGR01133">
    <property type="entry name" value="murG"/>
    <property type="match status" value="1"/>
</dbReference>
<dbReference type="GO" id="GO:0051301">
    <property type="term" value="P:cell division"/>
    <property type="evidence" value="ECO:0007669"/>
    <property type="project" value="UniProtKB-KW"/>
</dbReference>
<dbReference type="GO" id="GO:0005886">
    <property type="term" value="C:plasma membrane"/>
    <property type="evidence" value="ECO:0007669"/>
    <property type="project" value="UniProtKB-SubCell"/>
</dbReference>
<evidence type="ECO:0000256" key="10">
    <source>
        <dbReference type="HAMAP-Rule" id="MF_00033"/>
    </source>
</evidence>
<evidence type="ECO:0000256" key="3">
    <source>
        <dbReference type="ARBA" id="ARBA00022676"/>
    </source>
</evidence>
<protein>
    <recommendedName>
        <fullName evidence="10">UDP-N-acetylglucosamine--N-acetylmuramyl-(pentapeptide) pyrophosphoryl-undecaprenol N-acetylglucosamine transferase</fullName>
        <ecNumber evidence="10">2.4.1.227</ecNumber>
    </recommendedName>
    <alternativeName>
        <fullName evidence="10">Undecaprenyl-PP-MurNAc-pentapeptide-UDPGlcNAc GlcNAc transferase</fullName>
    </alternativeName>
</protein>
<dbReference type="InterPro" id="IPR004276">
    <property type="entry name" value="GlycoTrans_28_N"/>
</dbReference>
<comment type="subcellular location">
    <subcellularLocation>
        <location evidence="10">Cell membrane</location>
        <topology evidence="10">Peripheral membrane protein</topology>
        <orientation evidence="10">Cytoplasmic side</orientation>
    </subcellularLocation>
</comment>
<dbReference type="GO" id="GO:0071555">
    <property type="term" value="P:cell wall organization"/>
    <property type="evidence" value="ECO:0007669"/>
    <property type="project" value="UniProtKB-KW"/>
</dbReference>
<evidence type="ECO:0000256" key="6">
    <source>
        <dbReference type="ARBA" id="ARBA00022984"/>
    </source>
</evidence>
<proteinExistence type="inferred from homology"/>
<dbReference type="HAMAP" id="MF_00033">
    <property type="entry name" value="MurG"/>
    <property type="match status" value="1"/>
</dbReference>
<comment type="similarity">
    <text evidence="10">Belongs to the glycosyltransferase 28 family. MurG subfamily.</text>
</comment>
<dbReference type="CDD" id="cd03785">
    <property type="entry name" value="GT28_MurG"/>
    <property type="match status" value="1"/>
</dbReference>
<dbReference type="AlphaFoldDB" id="A0A101FYM8"/>
<dbReference type="GO" id="GO:0050511">
    <property type="term" value="F:undecaprenyldiphospho-muramoylpentapeptide beta-N-acetylglucosaminyltransferase activity"/>
    <property type="evidence" value="ECO:0007669"/>
    <property type="project" value="UniProtKB-UniRule"/>
</dbReference>
<evidence type="ECO:0000256" key="1">
    <source>
        <dbReference type="ARBA" id="ARBA00022475"/>
    </source>
</evidence>
<evidence type="ECO:0000259" key="11">
    <source>
        <dbReference type="Pfam" id="PF03033"/>
    </source>
</evidence>
<evidence type="ECO:0000256" key="2">
    <source>
        <dbReference type="ARBA" id="ARBA00022618"/>
    </source>
</evidence>
<comment type="function">
    <text evidence="10">Cell wall formation. Catalyzes the transfer of a GlcNAc subunit on undecaprenyl-pyrophosphoryl-MurNAc-pentapeptide (lipid intermediate I) to form undecaprenyl-pyrophosphoryl-MurNAc-(pentapeptide)GlcNAc (lipid intermediate II).</text>
</comment>
<dbReference type="InterPro" id="IPR006009">
    <property type="entry name" value="GlcNAc_MurG"/>
</dbReference>
<comment type="caution">
    <text evidence="10">Lacks conserved residue(s) required for the propagation of feature annotation.</text>
</comment>
<dbReference type="PATRIC" id="fig|167964.4.peg.473"/>
<gene>
    <name evidence="10" type="primary">murG</name>
    <name evidence="13" type="ORF">XD73_0124</name>
</gene>
<feature type="domain" description="Glycosyl transferase family 28 C-terminal" evidence="12">
    <location>
        <begin position="185"/>
        <end position="351"/>
    </location>
</feature>
<keyword evidence="9 10" id="KW-0961">Cell wall biogenesis/degradation</keyword>
<keyword evidence="2 10" id="KW-0132">Cell division</keyword>
<feature type="binding site" evidence="10">
    <location>
        <begin position="10"/>
        <end position="12"/>
    </location>
    <ligand>
        <name>UDP-N-acetyl-alpha-D-glucosamine</name>
        <dbReference type="ChEBI" id="CHEBI:57705"/>
    </ligand>
</feature>
<dbReference type="GO" id="GO:0005975">
    <property type="term" value="P:carbohydrate metabolic process"/>
    <property type="evidence" value="ECO:0007669"/>
    <property type="project" value="InterPro"/>
</dbReference>
<evidence type="ECO:0000256" key="5">
    <source>
        <dbReference type="ARBA" id="ARBA00022960"/>
    </source>
</evidence>
<keyword evidence="8 10" id="KW-0131">Cell cycle</keyword>
<dbReference type="UniPathway" id="UPA00219"/>
<dbReference type="InterPro" id="IPR007235">
    <property type="entry name" value="Glyco_trans_28_C"/>
</dbReference>
<keyword evidence="4 10" id="KW-0808">Transferase</keyword>
<dbReference type="GO" id="GO:0008360">
    <property type="term" value="P:regulation of cell shape"/>
    <property type="evidence" value="ECO:0007669"/>
    <property type="project" value="UniProtKB-KW"/>
</dbReference>
<evidence type="ECO:0000256" key="4">
    <source>
        <dbReference type="ARBA" id="ARBA00022679"/>
    </source>
</evidence>
<evidence type="ECO:0000256" key="7">
    <source>
        <dbReference type="ARBA" id="ARBA00023136"/>
    </source>
</evidence>
<keyword evidence="5 10" id="KW-0133">Cell shape</keyword>